<dbReference type="AlphaFoldDB" id="A0A1V2LEM7"/>
<protein>
    <submittedName>
        <fullName evidence="1">Uncharacterized protein</fullName>
    </submittedName>
</protein>
<name>A0A1V2LEM7_PICKU</name>
<gene>
    <name evidence="1" type="ORF">BOH78_5343</name>
</gene>
<proteinExistence type="predicted"/>
<organism evidence="1 2">
    <name type="scientific">Pichia kudriavzevii</name>
    <name type="common">Yeast</name>
    <name type="synonym">Issatchenkia orientalis</name>
    <dbReference type="NCBI Taxonomy" id="4909"/>
    <lineage>
        <taxon>Eukaryota</taxon>
        <taxon>Fungi</taxon>
        <taxon>Dikarya</taxon>
        <taxon>Ascomycota</taxon>
        <taxon>Saccharomycotina</taxon>
        <taxon>Pichiomycetes</taxon>
        <taxon>Pichiales</taxon>
        <taxon>Pichiaceae</taxon>
        <taxon>Pichia</taxon>
    </lineage>
</organism>
<dbReference type="EMBL" id="MQVM01000166">
    <property type="protein sequence ID" value="ONH70290.1"/>
    <property type="molecule type" value="Genomic_DNA"/>
</dbReference>
<accession>A0A1V2LEM7</accession>
<sequence>MTARQETLRIIVFQSLLDLKLLYPLIRKQLHIELN</sequence>
<dbReference type="Proteomes" id="UP000189274">
    <property type="component" value="Unassembled WGS sequence"/>
</dbReference>
<reference evidence="2" key="1">
    <citation type="journal article" date="2017" name="Genome Announc.">
        <title>Genome sequences of Cyberlindnera fabianii 65, Pichia kudriavzevii 129, and Saccharomyces cerevisiae 131 isolated from fermented masau fruits in Zimbabwe.</title>
        <authorList>
            <person name="van Rijswijck I.M.H."/>
            <person name="Derks M.F.L."/>
            <person name="Abee T."/>
            <person name="de Ridder D."/>
            <person name="Smid E.J."/>
        </authorList>
    </citation>
    <scope>NUCLEOTIDE SEQUENCE [LARGE SCALE GENOMIC DNA]</scope>
    <source>
        <strain evidence="2">129</strain>
    </source>
</reference>
<evidence type="ECO:0000313" key="1">
    <source>
        <dbReference type="EMBL" id="ONH70290.1"/>
    </source>
</evidence>
<comment type="caution">
    <text evidence="1">The sequence shown here is derived from an EMBL/GenBank/DDBJ whole genome shotgun (WGS) entry which is preliminary data.</text>
</comment>
<evidence type="ECO:0000313" key="2">
    <source>
        <dbReference type="Proteomes" id="UP000189274"/>
    </source>
</evidence>